<keyword evidence="4" id="KW-0444">Lipid biosynthesis</keyword>
<dbReference type="PANTHER" id="PTHR11626:SF2">
    <property type="entry name" value="SQUALENE SYNTHASE"/>
    <property type="match status" value="1"/>
</dbReference>
<keyword evidence="10" id="KW-0812">Transmembrane</keyword>
<dbReference type="NCBIfam" id="TIGR01559">
    <property type="entry name" value="squal_synth"/>
    <property type="match status" value="1"/>
</dbReference>
<organism evidence="11 12">
    <name type="scientific">Sugiyamaella lignohabitans</name>
    <dbReference type="NCBI Taxonomy" id="796027"/>
    <lineage>
        <taxon>Eukaryota</taxon>
        <taxon>Fungi</taxon>
        <taxon>Dikarya</taxon>
        <taxon>Ascomycota</taxon>
        <taxon>Saccharomycotina</taxon>
        <taxon>Dipodascomycetes</taxon>
        <taxon>Dipodascales</taxon>
        <taxon>Trichomonascaceae</taxon>
        <taxon>Sugiyamaella</taxon>
    </lineage>
</organism>
<keyword evidence="5 10" id="KW-0808">Transferase</keyword>
<keyword evidence="9" id="KW-0753">Steroid metabolism</keyword>
<reference evidence="11 12" key="1">
    <citation type="submission" date="2016-02" db="EMBL/GenBank/DDBJ databases">
        <title>Complete genome sequence and transcriptome regulation of the pentose utilising yeast Sugiyamaella lignohabitans.</title>
        <authorList>
            <person name="Bellasio M."/>
            <person name="Peymann A."/>
            <person name="Valli M."/>
            <person name="Sipitzky M."/>
            <person name="Graf A."/>
            <person name="Sauer M."/>
            <person name="Marx H."/>
            <person name="Mattanovich D."/>
        </authorList>
    </citation>
    <scope>NUCLEOTIDE SEQUENCE [LARGE SCALE GENOMIC DNA]</scope>
    <source>
        <strain evidence="11 12">CBS 10342</strain>
    </source>
</reference>
<feature type="transmembrane region" description="Helical" evidence="10">
    <location>
        <begin position="337"/>
        <end position="360"/>
    </location>
</feature>
<dbReference type="GO" id="GO:1902767">
    <property type="term" value="P:isoprenoid biosynthetic process via mevalonate"/>
    <property type="evidence" value="ECO:0007669"/>
    <property type="project" value="EnsemblFungi"/>
</dbReference>
<dbReference type="CDD" id="cd00683">
    <property type="entry name" value="Trans_IPPS_HH"/>
    <property type="match status" value="1"/>
</dbReference>
<comment type="pathway">
    <text evidence="10">Terpene metabolism; lanosterol biosynthesis; lanosterol from farnesyl diphosphate: step 1/3.</text>
</comment>
<keyword evidence="10" id="KW-0472">Membrane</keyword>
<dbReference type="GO" id="GO:0005789">
    <property type="term" value="C:endoplasmic reticulum membrane"/>
    <property type="evidence" value="ECO:0007669"/>
    <property type="project" value="EnsemblFungi"/>
</dbReference>
<evidence type="ECO:0000256" key="9">
    <source>
        <dbReference type="ARBA" id="ARBA00023221"/>
    </source>
</evidence>
<dbReference type="GO" id="GO:0055056">
    <property type="term" value="F:D-glucose transmembrane transporter activity"/>
    <property type="evidence" value="ECO:0007669"/>
    <property type="project" value="UniProtKB-UniRule"/>
</dbReference>
<dbReference type="PANTHER" id="PTHR11626">
    <property type="entry name" value="FARNESYL-DIPHOSPHATE FARNESYLTRANSFERASE"/>
    <property type="match status" value="1"/>
</dbReference>
<keyword evidence="7" id="KW-0756">Sterol biosynthesis</keyword>
<comment type="cofactor">
    <cofactor evidence="1 10">
        <name>Mg(2+)</name>
        <dbReference type="ChEBI" id="CHEBI:18420"/>
    </cofactor>
</comment>
<dbReference type="Pfam" id="PF00494">
    <property type="entry name" value="SQS_PSY"/>
    <property type="match status" value="1"/>
</dbReference>
<evidence type="ECO:0000256" key="1">
    <source>
        <dbReference type="ARBA" id="ARBA00001946"/>
    </source>
</evidence>
<gene>
    <name evidence="11" type="primary">ERG9</name>
    <name evidence="11" type="ORF">AWJ20_4389</name>
</gene>
<dbReference type="PROSITE" id="PS01045">
    <property type="entry name" value="SQUALEN_PHYTOEN_SYN_2"/>
    <property type="match status" value="1"/>
</dbReference>
<evidence type="ECO:0000256" key="2">
    <source>
        <dbReference type="ARBA" id="ARBA00006251"/>
    </source>
</evidence>
<dbReference type="InterPro" id="IPR019845">
    <property type="entry name" value="Squalene/phytoene_synthase_CS"/>
</dbReference>
<evidence type="ECO:0000256" key="6">
    <source>
        <dbReference type="ARBA" id="ARBA00022955"/>
    </source>
</evidence>
<dbReference type="GO" id="GO:0051996">
    <property type="term" value="F:squalene synthase [NAD(P)H] activity"/>
    <property type="evidence" value="ECO:0007669"/>
    <property type="project" value="UniProtKB-UniRule"/>
</dbReference>
<dbReference type="Gene3D" id="1.10.600.10">
    <property type="entry name" value="Farnesyl Diphosphate Synthase"/>
    <property type="match status" value="1"/>
</dbReference>
<dbReference type="SMR" id="A0A167CE03"/>
<evidence type="ECO:0000256" key="8">
    <source>
        <dbReference type="ARBA" id="ARBA00023166"/>
    </source>
</evidence>
<comment type="function">
    <text evidence="10">Catalyzes the condensation of 2 farnesyl pyrophosphate (FPP) moieties to form squalene.</text>
</comment>
<dbReference type="SUPFAM" id="SSF48576">
    <property type="entry name" value="Terpenoid synthases"/>
    <property type="match status" value="1"/>
</dbReference>
<dbReference type="GO" id="GO:0045338">
    <property type="term" value="P:farnesyl diphosphate metabolic process"/>
    <property type="evidence" value="ECO:0007669"/>
    <property type="project" value="InterPro"/>
</dbReference>
<dbReference type="OrthoDB" id="431150at2759"/>
<dbReference type="InterPro" id="IPR033904">
    <property type="entry name" value="Trans_IPPS_HH"/>
</dbReference>
<dbReference type="RefSeq" id="XP_018734046.1">
    <property type="nucleotide sequence ID" value="XM_018881453.1"/>
</dbReference>
<dbReference type="SFLD" id="SFLDG01018">
    <property type="entry name" value="Squalene/Phytoene_Synthase_Lik"/>
    <property type="match status" value="1"/>
</dbReference>
<dbReference type="GO" id="GO:0006696">
    <property type="term" value="P:ergosterol biosynthetic process"/>
    <property type="evidence" value="ECO:0007669"/>
    <property type="project" value="EnsemblFungi"/>
</dbReference>
<evidence type="ECO:0000256" key="4">
    <source>
        <dbReference type="ARBA" id="ARBA00022516"/>
    </source>
</evidence>
<dbReference type="EC" id="2.5.1.21" evidence="3 10"/>
<accession>A0A167CE03</accession>
<sequence length="414" mass="46711">MIFYVILRGLDTIEDDTELDNDIKIPLLRSFKSVLDKDDWTFDGVSEKEHDRIVLVEFDTVLTEFHKLKPEYQKIIANITHKMGNGMADYISKESQKNYEGVETIAAYDLYCHHVAGIVGEGLTQLAVLSGFGEPILDKNPQLYNSMGLFLQKTNIIRDFREDLDDGRSFWPKEVWSKYADSLVDFTKPENEKKALHCVSDLAVLSLQHVEDCIEYLENINEPSLFSFCAIPQVMSIATLELVFNNKDIFYRNIKIRRGLAAKLILESGNIAGVYRIFKDYTRKIHLRNRPDDPNFLRIEIICGKIEKFIDEHDPTSALNVAKASRATKRKNEPSEFAIFVAAAAILSVTCGTMVLIAYLNGARFDLVFADGLKMVNHLLFNGPMPSSAHENVVPAVTATVASVVESVIPHSDL</sequence>
<proteinExistence type="inferred from homology"/>
<dbReference type="EMBL" id="CP014500">
    <property type="protein sequence ID" value="ANB11569.1"/>
    <property type="molecule type" value="Genomic_DNA"/>
</dbReference>
<name>A0A167CE03_9ASCO</name>
<dbReference type="SFLD" id="SFLDS00005">
    <property type="entry name" value="Isoprenoid_Synthase_Type_I"/>
    <property type="match status" value="1"/>
</dbReference>
<evidence type="ECO:0000313" key="12">
    <source>
        <dbReference type="Proteomes" id="UP000189580"/>
    </source>
</evidence>
<keyword evidence="12" id="KW-1185">Reference proteome</keyword>
<comment type="similarity">
    <text evidence="2 10">Belongs to the phytoene/squalene synthase family.</text>
</comment>
<evidence type="ECO:0000256" key="10">
    <source>
        <dbReference type="RuleBase" id="RU368088"/>
    </source>
</evidence>
<dbReference type="InterPro" id="IPR044844">
    <property type="entry name" value="Trans_IPPS_euk-type"/>
</dbReference>
<comment type="catalytic activity">
    <reaction evidence="10">
        <text>2 (2E,6E)-farnesyl diphosphate + NADPH + H(+) = squalene + 2 diphosphate + NADP(+)</text>
        <dbReference type="Rhea" id="RHEA:32295"/>
        <dbReference type="ChEBI" id="CHEBI:15378"/>
        <dbReference type="ChEBI" id="CHEBI:15440"/>
        <dbReference type="ChEBI" id="CHEBI:33019"/>
        <dbReference type="ChEBI" id="CHEBI:57783"/>
        <dbReference type="ChEBI" id="CHEBI:58349"/>
        <dbReference type="ChEBI" id="CHEBI:175763"/>
        <dbReference type="EC" id="2.5.1.21"/>
    </reaction>
</comment>
<evidence type="ECO:0000256" key="5">
    <source>
        <dbReference type="ARBA" id="ARBA00022679"/>
    </source>
</evidence>
<comment type="catalytic activity">
    <reaction evidence="10">
        <text>2 (2E,6E)-farnesyl diphosphate + NADH + H(+) = squalene + 2 diphosphate + NAD(+)</text>
        <dbReference type="Rhea" id="RHEA:32299"/>
        <dbReference type="ChEBI" id="CHEBI:15378"/>
        <dbReference type="ChEBI" id="CHEBI:15440"/>
        <dbReference type="ChEBI" id="CHEBI:33019"/>
        <dbReference type="ChEBI" id="CHEBI:57540"/>
        <dbReference type="ChEBI" id="CHEBI:57945"/>
        <dbReference type="ChEBI" id="CHEBI:175763"/>
        <dbReference type="EC" id="2.5.1.21"/>
    </reaction>
</comment>
<dbReference type="InterPro" id="IPR006449">
    <property type="entry name" value="Squal_synth-like"/>
</dbReference>
<keyword evidence="8" id="KW-1207">Sterol metabolism</keyword>
<dbReference type="KEGG" id="slb:AWJ20_4389"/>
<keyword evidence="6" id="KW-0752">Steroid biosynthesis</keyword>
<evidence type="ECO:0000256" key="7">
    <source>
        <dbReference type="ARBA" id="ARBA00023011"/>
    </source>
</evidence>
<dbReference type="InterPro" id="IPR002060">
    <property type="entry name" value="Squ/phyt_synthse"/>
</dbReference>
<keyword evidence="6" id="KW-0443">Lipid metabolism</keyword>
<evidence type="ECO:0000313" key="11">
    <source>
        <dbReference type="EMBL" id="ANB11569.1"/>
    </source>
</evidence>
<dbReference type="PROSITE" id="PS01044">
    <property type="entry name" value="SQUALEN_PHYTOEN_SYN_1"/>
    <property type="match status" value="1"/>
</dbReference>
<protein>
    <recommendedName>
        <fullName evidence="3 10">Squalene synthase</fullName>
        <shortName evidence="10">SQS</shortName>
        <shortName evidence="10">SS</shortName>
        <ecNumber evidence="3 10">2.5.1.21</ecNumber>
    </recommendedName>
</protein>
<dbReference type="FunFam" id="1.10.600.10:FF:000023">
    <property type="entry name" value="Squalene synthase"/>
    <property type="match status" value="1"/>
</dbReference>
<dbReference type="AlphaFoldDB" id="A0A167CE03"/>
<dbReference type="UniPathway" id="UPA00767">
    <property type="reaction ID" value="UER00751"/>
</dbReference>
<keyword evidence="10" id="KW-1133">Transmembrane helix</keyword>
<dbReference type="Proteomes" id="UP000189580">
    <property type="component" value="Chromosome c"/>
</dbReference>
<dbReference type="GeneID" id="30036515"/>
<evidence type="ECO:0000256" key="3">
    <source>
        <dbReference type="ARBA" id="ARBA00012373"/>
    </source>
</evidence>
<dbReference type="InterPro" id="IPR008949">
    <property type="entry name" value="Isoprenoid_synthase_dom_sf"/>
</dbReference>